<dbReference type="KEGG" id="smas:HUE87_08990"/>
<gene>
    <name evidence="1" type="ORF">HUE87_08990</name>
</gene>
<sequence length="67" mass="7862">MNASQAYYKQEQAKRFKDWTKIGLEFLLRSRRDVLTVSQIALIEKKLLEEKREIPTVCTTMPMATTL</sequence>
<reference evidence="1 2" key="1">
    <citation type="submission" date="2020-05" db="EMBL/GenBank/DDBJ databases">
        <title>Sulfurimonas marisnigri, sp. nov., and Sulfurimonas baltica, sp. nov., manganese oxide reducing chemolithoautotrophs of the class Epsilonproteobacteria isolated from the pelagic redoxclines of the Black and Baltic Seas and emended description of the genus Sulfurimonas.</title>
        <authorList>
            <person name="Henkel J.V."/>
            <person name="Laudan C."/>
            <person name="Werner J."/>
            <person name="Neu T."/>
            <person name="Plewe S."/>
            <person name="Sproer C."/>
            <person name="Bunk B."/>
            <person name="Schulz-Vogt H.N."/>
        </authorList>
    </citation>
    <scope>NUCLEOTIDE SEQUENCE [LARGE SCALE GENOMIC DNA]</scope>
    <source>
        <strain evidence="1 2">SoZ1</strain>
    </source>
</reference>
<dbReference type="Proteomes" id="UP000593836">
    <property type="component" value="Chromosome"/>
</dbReference>
<proteinExistence type="predicted"/>
<evidence type="ECO:0000313" key="2">
    <source>
        <dbReference type="Proteomes" id="UP000593836"/>
    </source>
</evidence>
<accession>A0A7S7LZ13</accession>
<name>A0A7S7LZ13_9BACT</name>
<dbReference type="EMBL" id="CP054493">
    <property type="protein sequence ID" value="QOY54022.1"/>
    <property type="molecule type" value="Genomic_DNA"/>
</dbReference>
<keyword evidence="2" id="KW-1185">Reference proteome</keyword>
<protein>
    <submittedName>
        <fullName evidence="1">Uncharacterized protein</fullName>
    </submittedName>
</protein>
<dbReference type="AlphaFoldDB" id="A0A7S7LZ13"/>
<evidence type="ECO:0000313" key="1">
    <source>
        <dbReference type="EMBL" id="QOY54022.1"/>
    </source>
</evidence>
<dbReference type="RefSeq" id="WP_194365980.1">
    <property type="nucleotide sequence ID" value="NZ_CP054493.1"/>
</dbReference>
<organism evidence="1 2">
    <name type="scientific">Candidatus Sulfurimonas marisnigri</name>
    <dbReference type="NCBI Taxonomy" id="2740405"/>
    <lineage>
        <taxon>Bacteria</taxon>
        <taxon>Pseudomonadati</taxon>
        <taxon>Campylobacterota</taxon>
        <taxon>Epsilonproteobacteria</taxon>
        <taxon>Campylobacterales</taxon>
        <taxon>Sulfurimonadaceae</taxon>
        <taxon>Sulfurimonas</taxon>
    </lineage>
</organism>